<comment type="catalytic activity">
    <reaction evidence="10 11">
        <text>(S)-dihydroorotate + a quinone = orotate + a quinol</text>
        <dbReference type="Rhea" id="RHEA:30187"/>
        <dbReference type="ChEBI" id="CHEBI:24646"/>
        <dbReference type="ChEBI" id="CHEBI:30839"/>
        <dbReference type="ChEBI" id="CHEBI:30864"/>
        <dbReference type="ChEBI" id="CHEBI:132124"/>
        <dbReference type="EC" id="1.3.5.2"/>
    </reaction>
</comment>
<evidence type="ECO:0000256" key="9">
    <source>
        <dbReference type="ARBA" id="ARBA00023136"/>
    </source>
</evidence>
<evidence type="ECO:0000256" key="4">
    <source>
        <dbReference type="ARBA" id="ARBA00012791"/>
    </source>
</evidence>
<dbReference type="NCBIfam" id="NF003652">
    <property type="entry name" value="PRK05286.2-5"/>
    <property type="match status" value="1"/>
</dbReference>
<keyword evidence="8 11" id="KW-0560">Oxidoreductase</keyword>
<organism evidence="13">
    <name type="scientific">Paulinella longichromatophora</name>
    <dbReference type="NCBI Taxonomy" id="1708747"/>
    <lineage>
        <taxon>Eukaryota</taxon>
        <taxon>Sar</taxon>
        <taxon>Rhizaria</taxon>
        <taxon>Cercozoa</taxon>
        <taxon>Imbricatea</taxon>
        <taxon>Silicofilosea</taxon>
        <taxon>Euglyphida</taxon>
        <taxon>Paulinellidae</taxon>
        <taxon>Paulinella</taxon>
    </lineage>
</organism>
<dbReference type="PANTHER" id="PTHR48109:SF4">
    <property type="entry name" value="DIHYDROOROTATE DEHYDROGENASE (QUINONE), MITOCHONDRIAL"/>
    <property type="match status" value="1"/>
</dbReference>
<evidence type="ECO:0000256" key="1">
    <source>
        <dbReference type="ARBA" id="ARBA00004370"/>
    </source>
</evidence>
<evidence type="ECO:0000256" key="2">
    <source>
        <dbReference type="ARBA" id="ARBA00005161"/>
    </source>
</evidence>
<keyword evidence="9" id="KW-0472">Membrane</keyword>
<dbReference type="InterPro" id="IPR050074">
    <property type="entry name" value="DHO_dehydrogenase"/>
</dbReference>
<evidence type="ECO:0000256" key="11">
    <source>
        <dbReference type="RuleBase" id="RU361255"/>
    </source>
</evidence>
<name>A0A2H4ZP89_9EUKA</name>
<gene>
    <name evidence="13" type="primary">pyrD</name>
    <name evidence="13" type="ORF">PLO_346</name>
</gene>
<geneLocation type="plastid" evidence="13"/>
<reference evidence="13" key="1">
    <citation type="submission" date="2017-10" db="EMBL/GenBank/DDBJ databases">
        <title>Paulinella longichromatophora chromatophore genome.</title>
        <authorList>
            <person name="Lhee D."/>
            <person name="Yoon H.S."/>
        </authorList>
    </citation>
    <scope>NUCLEOTIDE SEQUENCE</scope>
</reference>
<dbReference type="AlphaFoldDB" id="A0A2H4ZP89"/>
<dbReference type="GO" id="GO:0006207">
    <property type="term" value="P:'de novo' pyrimidine nucleobase biosynthetic process"/>
    <property type="evidence" value="ECO:0007669"/>
    <property type="project" value="InterPro"/>
</dbReference>
<dbReference type="NCBIfam" id="TIGR01036">
    <property type="entry name" value="pyrD_sub2"/>
    <property type="match status" value="1"/>
</dbReference>
<protein>
    <recommendedName>
        <fullName evidence="5 11">Dihydroorotate dehydrogenase (quinone), mitochondrial</fullName>
        <shortName evidence="11">DHOdehase</shortName>
        <ecNumber evidence="4 11">1.3.5.2</ecNumber>
    </recommendedName>
</protein>
<evidence type="ECO:0000256" key="5">
    <source>
        <dbReference type="ARBA" id="ARBA00017599"/>
    </source>
</evidence>
<proteinExistence type="inferred from homology"/>
<keyword evidence="11" id="KW-0999">Mitochondrion inner membrane</keyword>
<comment type="similarity">
    <text evidence="3 11">Belongs to the dihydroorotate dehydrogenase family. Type 2 subfamily.</text>
</comment>
<dbReference type="UniPathway" id="UPA00070">
    <property type="reaction ID" value="UER00946"/>
</dbReference>
<dbReference type="GO" id="GO:0005886">
    <property type="term" value="C:plasma membrane"/>
    <property type="evidence" value="ECO:0007669"/>
    <property type="project" value="TreeGrafter"/>
</dbReference>
<dbReference type="CDD" id="cd04738">
    <property type="entry name" value="DHOD_2_like"/>
    <property type="match status" value="1"/>
</dbReference>
<dbReference type="SUPFAM" id="SSF51395">
    <property type="entry name" value="FMN-linked oxidoreductases"/>
    <property type="match status" value="1"/>
</dbReference>
<evidence type="ECO:0000256" key="7">
    <source>
        <dbReference type="ARBA" id="ARBA00022643"/>
    </source>
</evidence>
<dbReference type="PROSITE" id="PS00912">
    <property type="entry name" value="DHODEHASE_2"/>
    <property type="match status" value="1"/>
</dbReference>
<evidence type="ECO:0000259" key="12">
    <source>
        <dbReference type="Pfam" id="PF01180"/>
    </source>
</evidence>
<evidence type="ECO:0000256" key="6">
    <source>
        <dbReference type="ARBA" id="ARBA00022630"/>
    </source>
</evidence>
<dbReference type="InterPro" id="IPR001295">
    <property type="entry name" value="Dihydroorotate_DH_CS"/>
</dbReference>
<comment type="cofactor">
    <cofactor evidence="11">
        <name>FMN</name>
        <dbReference type="ChEBI" id="CHEBI:58210"/>
    </cofactor>
    <text evidence="11">Binds 1 FMN per subunit.</text>
</comment>
<evidence type="ECO:0000256" key="3">
    <source>
        <dbReference type="ARBA" id="ARBA00005359"/>
    </source>
</evidence>
<keyword evidence="11" id="KW-0496">Mitochondrion</keyword>
<dbReference type="Gene3D" id="3.20.20.70">
    <property type="entry name" value="Aldolase class I"/>
    <property type="match status" value="1"/>
</dbReference>
<dbReference type="GO" id="GO:0106430">
    <property type="term" value="F:dihydroorotate dehydrogenase (quinone) activity"/>
    <property type="evidence" value="ECO:0007669"/>
    <property type="project" value="UniProtKB-EC"/>
</dbReference>
<evidence type="ECO:0000256" key="8">
    <source>
        <dbReference type="ARBA" id="ARBA00023002"/>
    </source>
</evidence>
<keyword evidence="6 11" id="KW-0285">Flavoprotein</keyword>
<evidence type="ECO:0000313" key="13">
    <source>
        <dbReference type="EMBL" id="AUG32343.1"/>
    </source>
</evidence>
<dbReference type="EMBL" id="MG264610">
    <property type="protein sequence ID" value="AUG32343.1"/>
    <property type="molecule type" value="Genomic_DNA"/>
</dbReference>
<dbReference type="GO" id="GO:0005743">
    <property type="term" value="C:mitochondrial inner membrane"/>
    <property type="evidence" value="ECO:0007669"/>
    <property type="project" value="UniProtKB-SubCell"/>
</dbReference>
<accession>A0A2H4ZP89</accession>
<dbReference type="HAMAP" id="MF_00225">
    <property type="entry name" value="DHO_dh_type2"/>
    <property type="match status" value="1"/>
</dbReference>
<keyword evidence="7 11" id="KW-0288">FMN</keyword>
<dbReference type="InterPro" id="IPR005720">
    <property type="entry name" value="Dihydroorotate_DH_cat"/>
</dbReference>
<sequence length="392" mass="43282">MTKDFLSILKAYQELSHSFLSQDSTFNPEQLTHLTVTLLSQMGKWRNTFPIKNILKEVTNELKKKDSRLEQNLFGHNFSNPIGLAAGFDKNGVGAAIWDCFGFGFAELGTVTWHKQLGNYRPRLFRLSTEKAALNRMGFNNNGAEAVKQGLEEQHLNINQKHSIVIGINFGKSKVTALDQAYNDYASSLKLLSPLMNYGVINISSPNTPGLRDLQDTSQLRSLLSGLRELPIKTPLLLKIAPDLANEDINDISHLAYDEGLAGIIAVNTSINRLGFENRCIPETGQQLRKELGGLSGVPLQKRALEVIKCLHESAHPTLPLIGVGGIDSPRAAWERIVAGASLIQLYTGWIYNGPKLVPQILEGLQSQLDCNGFNKLSEAVGSRIPWTEEVN</sequence>
<dbReference type="Pfam" id="PF01180">
    <property type="entry name" value="DHO_dh"/>
    <property type="match status" value="1"/>
</dbReference>
<dbReference type="GO" id="GO:0044205">
    <property type="term" value="P:'de novo' UMP biosynthetic process"/>
    <property type="evidence" value="ECO:0007669"/>
    <property type="project" value="UniProtKB-UniPathway"/>
</dbReference>
<keyword evidence="13" id="KW-0934">Plastid</keyword>
<comment type="pathway">
    <text evidence="2 11">Pyrimidine metabolism; UMP biosynthesis via de novo pathway; orotate from (S)-dihydroorotate (quinone route): step 1/1.</text>
</comment>
<dbReference type="PROSITE" id="PS00911">
    <property type="entry name" value="DHODEHASE_1"/>
    <property type="match status" value="1"/>
</dbReference>
<dbReference type="PANTHER" id="PTHR48109">
    <property type="entry name" value="DIHYDROOROTATE DEHYDROGENASE (QUINONE), MITOCHONDRIAL-RELATED"/>
    <property type="match status" value="1"/>
</dbReference>
<comment type="subcellular location">
    <subcellularLocation>
        <location evidence="1">Membrane</location>
    </subcellularLocation>
    <subcellularLocation>
        <location evidence="11">Mitochondrion inner membrane</location>
        <topology evidence="11">Single-pass membrane protein</topology>
    </subcellularLocation>
</comment>
<dbReference type="NCBIfam" id="NF003650">
    <property type="entry name" value="PRK05286.2-3"/>
    <property type="match status" value="1"/>
</dbReference>
<evidence type="ECO:0000256" key="10">
    <source>
        <dbReference type="ARBA" id="ARBA00048639"/>
    </source>
</evidence>
<feature type="domain" description="Dihydroorotate dehydrogenase catalytic" evidence="12">
    <location>
        <begin position="69"/>
        <end position="369"/>
    </location>
</feature>
<dbReference type="EC" id="1.3.5.2" evidence="4 11"/>
<dbReference type="InterPro" id="IPR005719">
    <property type="entry name" value="Dihydroorotate_DH_2"/>
</dbReference>
<dbReference type="InterPro" id="IPR013785">
    <property type="entry name" value="Aldolase_TIM"/>
</dbReference>